<dbReference type="Proteomes" id="UP000030758">
    <property type="component" value="Unassembled WGS sequence"/>
</dbReference>
<comment type="similarity">
    <text evidence="2">Belongs to the acetate uptake transporter (AceTr) (TC 2.A.96) family.</text>
</comment>
<evidence type="ECO:0000256" key="1">
    <source>
        <dbReference type="ARBA" id="ARBA00004141"/>
    </source>
</evidence>
<keyword evidence="10" id="KW-1185">Reference proteome</keyword>
<keyword evidence="4 7" id="KW-1133">Transmembrane helix</keyword>
<evidence type="ECO:0000256" key="7">
    <source>
        <dbReference type="SAM" id="Phobius"/>
    </source>
</evidence>
<name>A0A085NT13_9BILA</name>
<feature type="transmembrane region" description="Helical" evidence="7">
    <location>
        <begin position="160"/>
        <end position="182"/>
    </location>
</feature>
<protein>
    <recommendedName>
        <fullName evidence="11">GPR1/FUN34/YaaH family protein</fullName>
    </recommendedName>
</protein>
<dbReference type="Pfam" id="PF01184">
    <property type="entry name" value="Gpr1_Fun34_YaaH"/>
    <property type="match status" value="1"/>
</dbReference>
<evidence type="ECO:0000313" key="8">
    <source>
        <dbReference type="EMBL" id="KFD57218.1"/>
    </source>
</evidence>
<dbReference type="Proteomes" id="UP000030764">
    <property type="component" value="Unassembled WGS sequence"/>
</dbReference>
<feature type="transmembrane region" description="Helical" evidence="7">
    <location>
        <begin position="194"/>
        <end position="213"/>
    </location>
</feature>
<dbReference type="InterPro" id="IPR000791">
    <property type="entry name" value="Gpr1/Fun34/SatP-like"/>
</dbReference>
<feature type="transmembrane region" description="Helical" evidence="7">
    <location>
        <begin position="72"/>
        <end position="92"/>
    </location>
</feature>
<evidence type="ECO:0000256" key="5">
    <source>
        <dbReference type="ARBA" id="ARBA00023136"/>
    </source>
</evidence>
<reference evidence="9 10" key="1">
    <citation type="journal article" date="2014" name="Nat. Genet.">
        <title>Genome and transcriptome of the porcine whipworm Trichuris suis.</title>
        <authorList>
            <person name="Jex A.R."/>
            <person name="Nejsum P."/>
            <person name="Schwarz E.M."/>
            <person name="Hu L."/>
            <person name="Young N.D."/>
            <person name="Hall R.S."/>
            <person name="Korhonen P.K."/>
            <person name="Liao S."/>
            <person name="Thamsborg S."/>
            <person name="Xia J."/>
            <person name="Xu P."/>
            <person name="Wang S."/>
            <person name="Scheerlinck J.P."/>
            <person name="Hofmann A."/>
            <person name="Sternberg P.W."/>
            <person name="Wang J."/>
            <person name="Gasser R.B."/>
        </authorList>
    </citation>
    <scope>NUCLEOTIDE SEQUENCE [LARGE SCALE GENOMIC DNA]</scope>
    <source>
        <strain evidence="9">DCEP-RM93F</strain>
        <strain evidence="8">DCEP-RM93M</strain>
    </source>
</reference>
<evidence type="ECO:0000256" key="2">
    <source>
        <dbReference type="ARBA" id="ARBA00005587"/>
    </source>
</evidence>
<proteinExistence type="inferred from homology"/>
<dbReference type="EMBL" id="KL363189">
    <property type="protein sequence ID" value="KFD57218.1"/>
    <property type="molecule type" value="Genomic_DNA"/>
</dbReference>
<feature type="transmembrane region" description="Helical" evidence="7">
    <location>
        <begin position="104"/>
        <end position="130"/>
    </location>
</feature>
<accession>A0A085NT13</accession>
<evidence type="ECO:0000313" key="10">
    <source>
        <dbReference type="Proteomes" id="UP000030764"/>
    </source>
</evidence>
<evidence type="ECO:0000256" key="3">
    <source>
        <dbReference type="ARBA" id="ARBA00022692"/>
    </source>
</evidence>
<keyword evidence="6" id="KW-0175">Coiled coil</keyword>
<evidence type="ECO:0000313" key="9">
    <source>
        <dbReference type="EMBL" id="KFD72609.1"/>
    </source>
</evidence>
<keyword evidence="5 7" id="KW-0472">Membrane</keyword>
<dbReference type="GO" id="GO:0005886">
    <property type="term" value="C:plasma membrane"/>
    <property type="evidence" value="ECO:0007669"/>
    <property type="project" value="TreeGrafter"/>
</dbReference>
<dbReference type="AlphaFoldDB" id="A0A085NT13"/>
<keyword evidence="3 7" id="KW-0812">Transmembrane</keyword>
<evidence type="ECO:0000256" key="4">
    <source>
        <dbReference type="ARBA" id="ARBA00022989"/>
    </source>
</evidence>
<dbReference type="EMBL" id="KL367476">
    <property type="protein sequence ID" value="KFD72609.1"/>
    <property type="molecule type" value="Genomic_DNA"/>
</dbReference>
<gene>
    <name evidence="8" type="ORF">M513_01729</name>
    <name evidence="9" type="ORF">M514_01729</name>
</gene>
<feature type="transmembrane region" description="Helical" evidence="7">
    <location>
        <begin position="46"/>
        <end position="66"/>
    </location>
</feature>
<dbReference type="GO" id="GO:0015123">
    <property type="term" value="F:acetate transmembrane transporter activity"/>
    <property type="evidence" value="ECO:0007669"/>
    <property type="project" value="TreeGrafter"/>
</dbReference>
<evidence type="ECO:0008006" key="11">
    <source>
        <dbReference type="Google" id="ProtNLM"/>
    </source>
</evidence>
<sequence length="244" mass="27646">MDDLKEVEKLKQLLADVQSIRAEQDKTVEKLQAELQLNKQKMKKEGAPPAIVGFAGLGIGIIALQLEFFHVHSPLVAAILLFFFGGLLQLVAGFQEQAEGNSYAFCLFTVFGALSCVLAVTIFANVFGVYKPIHSDFHPVDILFTIFNAIWLVPNWTRDLASFTICLFFFLAFVMADFAFWVPSNAVQFLTARSIFFIFGGFLSWYFMVHFVYKYLYGYDVLPLGPAPVTIAKKWWARFKSYTL</sequence>
<dbReference type="PANTHER" id="PTHR31123:SF1">
    <property type="entry name" value="ACCUMULATION OF DYADS PROTEIN 2-RELATED"/>
    <property type="match status" value="1"/>
</dbReference>
<dbReference type="InterPro" id="IPR051633">
    <property type="entry name" value="AceTr"/>
</dbReference>
<feature type="coiled-coil region" evidence="6">
    <location>
        <begin position="14"/>
        <end position="41"/>
    </location>
</feature>
<comment type="subcellular location">
    <subcellularLocation>
        <location evidence="1">Membrane</location>
        <topology evidence="1">Multi-pass membrane protein</topology>
    </subcellularLocation>
</comment>
<dbReference type="PANTHER" id="PTHR31123">
    <property type="entry name" value="ACCUMULATION OF DYADS PROTEIN 2-RELATED"/>
    <property type="match status" value="1"/>
</dbReference>
<organism evidence="9">
    <name type="scientific">Trichuris suis</name>
    <name type="common">pig whipworm</name>
    <dbReference type="NCBI Taxonomy" id="68888"/>
    <lineage>
        <taxon>Eukaryota</taxon>
        <taxon>Metazoa</taxon>
        <taxon>Ecdysozoa</taxon>
        <taxon>Nematoda</taxon>
        <taxon>Enoplea</taxon>
        <taxon>Dorylaimia</taxon>
        <taxon>Trichinellida</taxon>
        <taxon>Trichuridae</taxon>
        <taxon>Trichuris</taxon>
    </lineage>
</organism>
<evidence type="ECO:0000256" key="6">
    <source>
        <dbReference type="SAM" id="Coils"/>
    </source>
</evidence>